<dbReference type="PANTHER" id="PTHR48007:SF76">
    <property type="entry name" value="OS03G0145102 PROTEIN"/>
    <property type="match status" value="1"/>
</dbReference>
<evidence type="ECO:0000256" key="7">
    <source>
        <dbReference type="ARBA" id="ARBA00023136"/>
    </source>
</evidence>
<sequence>MSRHHLAIAAAAAAAALFLLSPCAGDPDDERCLTHLHQSLTDPSGGMRNWTKASFAAPCDGFFSHLQGVTCNNGRVYKLALPGLSLGGAIPPELSNCTNLQSLDLSANALSGAIPPELSALLNLAVLNLSANALSGAIPRELAACAYLNVIDLHANSLSGPIPDELGLLVRLSTLDVSDNRLSGPIPALLANRTGAAGAVRFNASSFAGNKGLYGYPLPPRRPRGLSVLAIVGIGLGSGLLSLVLSFAAVCLWLRATDRTASSATTPGEEGKVSHLMPEY</sequence>
<keyword evidence="6 9" id="KW-1133">Transmembrane helix</keyword>
<comment type="subcellular location">
    <subcellularLocation>
        <location evidence="1">Membrane</location>
        <topology evidence="1">Single-pass membrane protein</topology>
    </subcellularLocation>
</comment>
<feature type="transmembrane region" description="Helical" evidence="9">
    <location>
        <begin position="228"/>
        <end position="254"/>
    </location>
</feature>
<keyword evidence="11" id="KW-0808">Transferase</keyword>
<organism evidence="11 12">
    <name type="scientific">Dichanthelium oligosanthes</name>
    <dbReference type="NCBI Taxonomy" id="888268"/>
    <lineage>
        <taxon>Eukaryota</taxon>
        <taxon>Viridiplantae</taxon>
        <taxon>Streptophyta</taxon>
        <taxon>Embryophyta</taxon>
        <taxon>Tracheophyta</taxon>
        <taxon>Spermatophyta</taxon>
        <taxon>Magnoliopsida</taxon>
        <taxon>Liliopsida</taxon>
        <taxon>Poales</taxon>
        <taxon>Poaceae</taxon>
        <taxon>PACMAD clade</taxon>
        <taxon>Panicoideae</taxon>
        <taxon>Panicodae</taxon>
        <taxon>Paniceae</taxon>
        <taxon>Dichantheliinae</taxon>
        <taxon>Dichanthelium</taxon>
    </lineage>
</organism>
<reference evidence="11 12" key="1">
    <citation type="submission" date="2016-09" db="EMBL/GenBank/DDBJ databases">
        <title>The draft genome of Dichanthelium oligosanthes: A C3 panicoid grass species.</title>
        <authorList>
            <person name="Studer A.J."/>
            <person name="Schnable J.C."/>
            <person name="Brutnell T.P."/>
        </authorList>
    </citation>
    <scope>NUCLEOTIDE SEQUENCE [LARGE SCALE GENOMIC DNA]</scope>
    <source>
        <strain evidence="12">cv. Kellogg 1175</strain>
        <tissue evidence="11">Leaf</tissue>
    </source>
</reference>
<evidence type="ECO:0000256" key="9">
    <source>
        <dbReference type="SAM" id="Phobius"/>
    </source>
</evidence>
<dbReference type="GO" id="GO:0016020">
    <property type="term" value="C:membrane"/>
    <property type="evidence" value="ECO:0007669"/>
    <property type="project" value="UniProtKB-SubCell"/>
</dbReference>
<dbReference type="AlphaFoldDB" id="A0A1E5V444"/>
<evidence type="ECO:0000256" key="8">
    <source>
        <dbReference type="ARBA" id="ARBA00023180"/>
    </source>
</evidence>
<feature type="chain" id="PRO_5009187699" evidence="10">
    <location>
        <begin position="26"/>
        <end position="280"/>
    </location>
</feature>
<dbReference type="EMBL" id="LWDX02052121">
    <property type="protein sequence ID" value="OEL19930.1"/>
    <property type="molecule type" value="Genomic_DNA"/>
</dbReference>
<evidence type="ECO:0000313" key="12">
    <source>
        <dbReference type="Proteomes" id="UP000095767"/>
    </source>
</evidence>
<evidence type="ECO:0000313" key="11">
    <source>
        <dbReference type="EMBL" id="OEL19930.1"/>
    </source>
</evidence>
<keyword evidence="5" id="KW-0677">Repeat</keyword>
<dbReference type="Pfam" id="PF00560">
    <property type="entry name" value="LRR_1"/>
    <property type="match status" value="4"/>
</dbReference>
<keyword evidence="12" id="KW-1185">Reference proteome</keyword>
<keyword evidence="7 9" id="KW-0472">Membrane</keyword>
<evidence type="ECO:0000256" key="3">
    <source>
        <dbReference type="ARBA" id="ARBA00022692"/>
    </source>
</evidence>
<dbReference type="Proteomes" id="UP000095767">
    <property type="component" value="Unassembled WGS sequence"/>
</dbReference>
<dbReference type="OrthoDB" id="676979at2759"/>
<dbReference type="PRINTS" id="PR00019">
    <property type="entry name" value="LEURICHRPT"/>
</dbReference>
<evidence type="ECO:0000256" key="5">
    <source>
        <dbReference type="ARBA" id="ARBA00022737"/>
    </source>
</evidence>
<evidence type="ECO:0000256" key="2">
    <source>
        <dbReference type="ARBA" id="ARBA00022614"/>
    </source>
</evidence>
<dbReference type="GO" id="GO:0016301">
    <property type="term" value="F:kinase activity"/>
    <property type="evidence" value="ECO:0007669"/>
    <property type="project" value="UniProtKB-KW"/>
</dbReference>
<keyword evidence="2" id="KW-0433">Leucine-rich repeat</keyword>
<dbReference type="STRING" id="888268.A0A1E5V444"/>
<evidence type="ECO:0000256" key="10">
    <source>
        <dbReference type="SAM" id="SignalP"/>
    </source>
</evidence>
<gene>
    <name evidence="11" type="ORF">BAE44_0019050</name>
</gene>
<keyword evidence="4 10" id="KW-0732">Signal</keyword>
<accession>A0A1E5V444</accession>
<proteinExistence type="predicted"/>
<dbReference type="Gene3D" id="3.80.10.10">
    <property type="entry name" value="Ribonuclease Inhibitor"/>
    <property type="match status" value="1"/>
</dbReference>
<evidence type="ECO:0000256" key="6">
    <source>
        <dbReference type="ARBA" id="ARBA00022989"/>
    </source>
</evidence>
<keyword evidence="3 9" id="KW-0812">Transmembrane</keyword>
<dbReference type="InterPro" id="IPR001611">
    <property type="entry name" value="Leu-rich_rpt"/>
</dbReference>
<dbReference type="SUPFAM" id="SSF52058">
    <property type="entry name" value="L domain-like"/>
    <property type="match status" value="1"/>
</dbReference>
<comment type="caution">
    <text evidence="11">The sequence shown here is derived from an EMBL/GenBank/DDBJ whole genome shotgun (WGS) entry which is preliminary data.</text>
</comment>
<protein>
    <submittedName>
        <fullName evidence="11">Inactive LRR receptor-like serine/threonine-protein kinase BIR2</fullName>
    </submittedName>
</protein>
<evidence type="ECO:0000256" key="4">
    <source>
        <dbReference type="ARBA" id="ARBA00022729"/>
    </source>
</evidence>
<dbReference type="InterPro" id="IPR046959">
    <property type="entry name" value="PRK1-6/SRF4-like"/>
</dbReference>
<feature type="signal peptide" evidence="10">
    <location>
        <begin position="1"/>
        <end position="25"/>
    </location>
</feature>
<evidence type="ECO:0000256" key="1">
    <source>
        <dbReference type="ARBA" id="ARBA00004167"/>
    </source>
</evidence>
<dbReference type="FunFam" id="3.80.10.10:FF:000275">
    <property type="entry name" value="Leucine-rich repeat receptor-like protein kinase"/>
    <property type="match status" value="1"/>
</dbReference>
<keyword evidence="11" id="KW-0418">Kinase</keyword>
<keyword evidence="11" id="KW-0675">Receptor</keyword>
<dbReference type="PANTHER" id="PTHR48007">
    <property type="entry name" value="LEUCINE-RICH REPEAT RECEPTOR-LIKE PROTEIN KINASE PXC1"/>
    <property type="match status" value="1"/>
</dbReference>
<name>A0A1E5V444_9POAL</name>
<keyword evidence="8" id="KW-0325">Glycoprotein</keyword>
<dbReference type="InterPro" id="IPR032675">
    <property type="entry name" value="LRR_dom_sf"/>
</dbReference>